<name>A0A6L3ZCZ3_9FLAO</name>
<accession>A0A6L3ZCZ3</accession>
<dbReference type="EMBL" id="WBVQ01000002">
    <property type="protein sequence ID" value="KAB2815506.1"/>
    <property type="molecule type" value="Genomic_DNA"/>
</dbReference>
<sequence length="154" mass="17324">MKKPTKAPKGIQEAVVAWKKVAQSDLVNHNEYYYAIAHGANLLYIGIAYHQDLDTELKKTVKRLGLKNRIGLSFYCGELASLNPTKRVSERLVRNIEHILIGISQPRLNIQSKKSGTVTIDIEVKSSGILPGMKRFGYAMEDVIFGRSTRLPRE</sequence>
<reference evidence="1 2" key="1">
    <citation type="submission" date="2019-10" db="EMBL/GenBank/DDBJ databases">
        <title>Genome sequence of Phaeocystidibacter marisrubri JCM30614 (type strain).</title>
        <authorList>
            <person name="Bowman J.P."/>
        </authorList>
    </citation>
    <scope>NUCLEOTIDE SEQUENCE [LARGE SCALE GENOMIC DNA]</scope>
    <source>
        <strain evidence="1 2">JCM 30614</strain>
    </source>
</reference>
<dbReference type="RefSeq" id="WP_151692937.1">
    <property type="nucleotide sequence ID" value="NZ_BMGX01000001.1"/>
</dbReference>
<comment type="caution">
    <text evidence="1">The sequence shown here is derived from an EMBL/GenBank/DDBJ whole genome shotgun (WGS) entry which is preliminary data.</text>
</comment>
<gene>
    <name evidence="1" type="ORF">F8C82_07310</name>
</gene>
<organism evidence="1 2">
    <name type="scientific">Phaeocystidibacter marisrubri</name>
    <dbReference type="NCBI Taxonomy" id="1577780"/>
    <lineage>
        <taxon>Bacteria</taxon>
        <taxon>Pseudomonadati</taxon>
        <taxon>Bacteroidota</taxon>
        <taxon>Flavobacteriia</taxon>
        <taxon>Flavobacteriales</taxon>
        <taxon>Phaeocystidibacteraceae</taxon>
        <taxon>Phaeocystidibacter</taxon>
    </lineage>
</organism>
<dbReference type="Proteomes" id="UP000484164">
    <property type="component" value="Unassembled WGS sequence"/>
</dbReference>
<dbReference type="AlphaFoldDB" id="A0A6L3ZCZ3"/>
<protein>
    <submittedName>
        <fullName evidence="1">Uncharacterized protein</fullName>
    </submittedName>
</protein>
<proteinExistence type="predicted"/>
<keyword evidence="2" id="KW-1185">Reference proteome</keyword>
<evidence type="ECO:0000313" key="1">
    <source>
        <dbReference type="EMBL" id="KAB2815506.1"/>
    </source>
</evidence>
<evidence type="ECO:0000313" key="2">
    <source>
        <dbReference type="Proteomes" id="UP000484164"/>
    </source>
</evidence>